<keyword evidence="3 8" id="KW-0479">Metal-binding</keyword>
<feature type="domain" description="Peptidase M20 dimerisation" evidence="9">
    <location>
        <begin position="206"/>
        <end position="296"/>
    </location>
</feature>
<dbReference type="InterPro" id="IPR008007">
    <property type="entry name" value="Peptidase_M42"/>
</dbReference>
<protein>
    <submittedName>
        <fullName evidence="10">Peptidase</fullName>
    </submittedName>
</protein>
<dbReference type="PANTHER" id="PTHR42994:SF2">
    <property type="entry name" value="PEPTIDASE"/>
    <property type="match status" value="1"/>
</dbReference>
<keyword evidence="6" id="KW-0482">Metalloprotease</keyword>
<dbReference type="CDD" id="cd05683">
    <property type="entry name" value="M20_peptT_like"/>
    <property type="match status" value="1"/>
</dbReference>
<dbReference type="InterPro" id="IPR001261">
    <property type="entry name" value="ArgE/DapE_CS"/>
</dbReference>
<feature type="binding site" evidence="8">
    <location>
        <position position="271"/>
    </location>
    <ligand>
        <name>Zn(2+)</name>
        <dbReference type="ChEBI" id="CHEBI:29105"/>
        <label>1</label>
    </ligand>
</feature>
<reference evidence="10 11" key="1">
    <citation type="journal article" date="2009" name="Genome Biol.">
        <title>Comparative genome and phenotypic analysis of Clostridium difficile 027 strains provides insight into the evolution of a hypervirulent bacterium.</title>
        <authorList>
            <person name="Stabler R.A."/>
            <person name="He M."/>
            <person name="Dawson L."/>
            <person name="Martin M."/>
            <person name="Valiente E."/>
            <person name="Corton C."/>
            <person name="Lawley T.D."/>
            <person name="Sebaihia M."/>
            <person name="Quail M.A."/>
            <person name="Rose G."/>
            <person name="Gerding D.N."/>
            <person name="Gibert M."/>
            <person name="Popoff M.R."/>
            <person name="Parkhill J."/>
            <person name="Dougan G."/>
            <person name="Wren B.W."/>
        </authorList>
    </citation>
    <scope>NUCLEOTIDE SEQUENCE [LARGE SCALE GENOMIC DNA]</scope>
    <source>
        <strain evidence="10 11">CD196</strain>
    </source>
</reference>
<feature type="binding site" evidence="8">
    <location>
        <position position="368"/>
    </location>
    <ligand>
        <name>Zn(2+)</name>
        <dbReference type="ChEBI" id="CHEBI:29105"/>
        <label>2</label>
    </ligand>
</feature>
<feature type="binding site" evidence="8">
    <location>
        <position position="98"/>
    </location>
    <ligand>
        <name>Zn(2+)</name>
        <dbReference type="ChEBI" id="CHEBI:29105"/>
        <label>1</label>
    </ligand>
</feature>
<dbReference type="AlphaFoldDB" id="A0A0H3N6Z3"/>
<dbReference type="PIRSF" id="PIRSF001123">
    <property type="entry name" value="PepA_GA"/>
    <property type="match status" value="1"/>
</dbReference>
<evidence type="ECO:0000259" key="9">
    <source>
        <dbReference type="Pfam" id="PF07687"/>
    </source>
</evidence>
<evidence type="ECO:0000256" key="7">
    <source>
        <dbReference type="PIRNR" id="PIRNR001123"/>
    </source>
</evidence>
<comment type="cofactor">
    <cofactor evidence="8">
        <name>a divalent metal cation</name>
        <dbReference type="ChEBI" id="CHEBI:60240"/>
    </cofactor>
    <text evidence="8">Binds 2 divalent metal cations per subunit.</text>
</comment>
<evidence type="ECO:0000313" key="11">
    <source>
        <dbReference type="Proteomes" id="UP000002068"/>
    </source>
</evidence>
<dbReference type="Pfam" id="PF07687">
    <property type="entry name" value="M20_dimer"/>
    <property type="match status" value="1"/>
</dbReference>
<evidence type="ECO:0000256" key="2">
    <source>
        <dbReference type="ARBA" id="ARBA00022670"/>
    </source>
</evidence>
<dbReference type="GO" id="GO:0046872">
    <property type="term" value="F:metal ion binding"/>
    <property type="evidence" value="ECO:0007669"/>
    <property type="project" value="UniProtKB-UniRule"/>
</dbReference>
<dbReference type="Gene3D" id="3.40.630.10">
    <property type="entry name" value="Zn peptidases"/>
    <property type="match status" value="1"/>
</dbReference>
<evidence type="ECO:0000313" key="10">
    <source>
        <dbReference type="EMBL" id="CBA66695.1"/>
    </source>
</evidence>
<dbReference type="InterPro" id="IPR010162">
    <property type="entry name" value="PepT-like"/>
</dbReference>
<dbReference type="SUPFAM" id="SSF55031">
    <property type="entry name" value="Bacterial exopeptidase dimerisation domain"/>
    <property type="match status" value="1"/>
</dbReference>
<sequence length="393" mass="42305">MIIFKYYTTIYLEIPIILWRKIMINEQRILNEFLELVQIDSLSLKEGNVAKVLVKKLEEIGCSVVIDNAGEKANGETGNIIATLKGNKEGKKILFSSHMDTVTPGIGVKPIVDEANGIIKSDGTTILGSDDKAGIAAILEGLRYINENNIEHTDIQVVFSICEECGLVGAKNLDYGKIDSEYAFILDSGGSPGEIIVKAPAQDVINVKILGKTAHAGLEPEAGISAIMVAARAIENMNLLRIDEETTANIGIINGGTATNIVTGEVNIVAEARSLKENKLDVQTKHMVETFEKAAKDFGAQIEIDVNRAYTPIDVSEDSEIIKLAKKAFSNLGIEGHTESTGGGSDTNILSKNGIEAITLGIGMKNAHTLSEHIAIKDLYDSAKMVVEIIKEA</sequence>
<proteinExistence type="inferred from homology"/>
<keyword evidence="2" id="KW-0645">Protease</keyword>
<name>A0A0H3N6Z3_CLODC</name>
<keyword evidence="5" id="KW-0862">Zinc</keyword>
<dbReference type="SUPFAM" id="SSF53187">
    <property type="entry name" value="Zn-dependent exopeptidases"/>
    <property type="match status" value="1"/>
</dbReference>
<dbReference type="NCBIfam" id="TIGR01883">
    <property type="entry name" value="PepT-like"/>
    <property type="match status" value="1"/>
</dbReference>
<evidence type="ECO:0000256" key="1">
    <source>
        <dbReference type="ARBA" id="ARBA00001947"/>
    </source>
</evidence>
<dbReference type="PROSITE" id="PS00758">
    <property type="entry name" value="ARGE_DAPE_CPG2_1"/>
    <property type="match status" value="1"/>
</dbReference>
<evidence type="ECO:0000256" key="8">
    <source>
        <dbReference type="PIRSR" id="PIRSR001123-2"/>
    </source>
</evidence>
<evidence type="ECO:0000256" key="4">
    <source>
        <dbReference type="ARBA" id="ARBA00022801"/>
    </source>
</evidence>
<keyword evidence="4" id="KW-0378">Hydrolase</keyword>
<comment type="similarity">
    <text evidence="7">Belongs to the peptidase M42 family.</text>
</comment>
<dbReference type="KEGG" id="cdc:CD196_3312"/>
<evidence type="ECO:0000256" key="5">
    <source>
        <dbReference type="ARBA" id="ARBA00022833"/>
    </source>
</evidence>
<dbReference type="InterPro" id="IPR002933">
    <property type="entry name" value="Peptidase_M20"/>
</dbReference>
<organism evidence="10 11">
    <name type="scientific">Clostridioides difficile (strain CD196)</name>
    <name type="common">Peptoclostridium difficile</name>
    <dbReference type="NCBI Taxonomy" id="645462"/>
    <lineage>
        <taxon>Bacteria</taxon>
        <taxon>Bacillati</taxon>
        <taxon>Bacillota</taxon>
        <taxon>Clostridia</taxon>
        <taxon>Peptostreptococcales</taxon>
        <taxon>Peptostreptococcaceae</taxon>
        <taxon>Clostridioides</taxon>
    </lineage>
</organism>
<dbReference type="Proteomes" id="UP000002068">
    <property type="component" value="Chromosome"/>
</dbReference>
<dbReference type="Gene3D" id="3.30.70.360">
    <property type="match status" value="1"/>
</dbReference>
<dbReference type="InterPro" id="IPR036264">
    <property type="entry name" value="Bact_exopeptidase_dim_dom"/>
</dbReference>
<dbReference type="PANTHER" id="PTHR42994">
    <property type="entry name" value="PEPTIDASE T"/>
    <property type="match status" value="1"/>
</dbReference>
<dbReference type="EMBL" id="FN538970">
    <property type="protein sequence ID" value="CBA66695.1"/>
    <property type="molecule type" value="Genomic_DNA"/>
</dbReference>
<dbReference type="GO" id="GO:0004177">
    <property type="term" value="F:aminopeptidase activity"/>
    <property type="evidence" value="ECO:0007669"/>
    <property type="project" value="UniProtKB-UniRule"/>
</dbReference>
<accession>A0A0H3N6Z3</accession>
<dbReference type="InterPro" id="IPR011650">
    <property type="entry name" value="Peptidase_M20_dimer"/>
</dbReference>
<evidence type="ECO:0000256" key="3">
    <source>
        <dbReference type="ARBA" id="ARBA00022723"/>
    </source>
</evidence>
<gene>
    <name evidence="10" type="ordered locus">CD196_3312</name>
</gene>
<evidence type="ECO:0000256" key="6">
    <source>
        <dbReference type="ARBA" id="ARBA00023049"/>
    </source>
</evidence>
<dbReference type="GO" id="GO:0006508">
    <property type="term" value="P:proteolysis"/>
    <property type="evidence" value="ECO:0007669"/>
    <property type="project" value="UniProtKB-KW"/>
</dbReference>
<dbReference type="Pfam" id="PF01546">
    <property type="entry name" value="Peptidase_M20"/>
    <property type="match status" value="1"/>
</dbReference>
<dbReference type="HOGENOM" id="CLU_021802_6_0_9"/>
<comment type="cofactor">
    <cofactor evidence="1">
        <name>Zn(2+)</name>
        <dbReference type="ChEBI" id="CHEBI:29105"/>
    </cofactor>
</comment>
<dbReference type="GO" id="GO:0008237">
    <property type="term" value="F:metallopeptidase activity"/>
    <property type="evidence" value="ECO:0007669"/>
    <property type="project" value="UniProtKB-KW"/>
</dbReference>